<accession>A0A7I7JZX3</accession>
<dbReference type="EMBL" id="AP022563">
    <property type="protein sequence ID" value="BBX16781.1"/>
    <property type="molecule type" value="Genomic_DNA"/>
</dbReference>
<dbReference type="Gene3D" id="1.10.1070.20">
    <property type="match status" value="1"/>
</dbReference>
<evidence type="ECO:0000256" key="2">
    <source>
        <dbReference type="ARBA" id="ARBA00022679"/>
    </source>
</evidence>
<evidence type="ECO:0000256" key="3">
    <source>
        <dbReference type="ARBA" id="ARBA00022777"/>
    </source>
</evidence>
<dbReference type="Pfam" id="PF07804">
    <property type="entry name" value="HipA_C"/>
    <property type="match status" value="1"/>
</dbReference>
<keyword evidence="3" id="KW-0418">Kinase</keyword>
<evidence type="ECO:0000256" key="1">
    <source>
        <dbReference type="ARBA" id="ARBA00010164"/>
    </source>
</evidence>
<dbReference type="GO" id="GO:0005829">
    <property type="term" value="C:cytosol"/>
    <property type="evidence" value="ECO:0007669"/>
    <property type="project" value="TreeGrafter"/>
</dbReference>
<keyword evidence="6" id="KW-1185">Reference proteome</keyword>
<dbReference type="GO" id="GO:0004674">
    <property type="term" value="F:protein serine/threonine kinase activity"/>
    <property type="evidence" value="ECO:0007669"/>
    <property type="project" value="TreeGrafter"/>
</dbReference>
<evidence type="ECO:0000313" key="6">
    <source>
        <dbReference type="Proteomes" id="UP000467006"/>
    </source>
</evidence>
<protein>
    <recommendedName>
        <fullName evidence="4">HipA-like C-terminal domain-containing protein</fullName>
    </recommendedName>
</protein>
<dbReference type="InterPro" id="IPR012893">
    <property type="entry name" value="HipA-like_C"/>
</dbReference>
<evidence type="ECO:0000313" key="5">
    <source>
        <dbReference type="EMBL" id="BBX16781.1"/>
    </source>
</evidence>
<feature type="domain" description="HipA-like C-terminal" evidence="4">
    <location>
        <begin position="1"/>
        <end position="190"/>
    </location>
</feature>
<gene>
    <name evidence="5" type="ORF">MDUV_16410</name>
</gene>
<dbReference type="PANTHER" id="PTHR37419:SF1">
    <property type="entry name" value="SERINE_THREONINE-PROTEIN KINASE TOXIN HIPA"/>
    <property type="match status" value="1"/>
</dbReference>
<organism evidence="5 6">
    <name type="scientific">Mycolicibacterium duvalii</name>
    <dbReference type="NCBI Taxonomy" id="39688"/>
    <lineage>
        <taxon>Bacteria</taxon>
        <taxon>Bacillati</taxon>
        <taxon>Actinomycetota</taxon>
        <taxon>Actinomycetes</taxon>
        <taxon>Mycobacteriales</taxon>
        <taxon>Mycobacteriaceae</taxon>
        <taxon>Mycolicibacterium</taxon>
    </lineage>
</organism>
<proteinExistence type="inferred from homology"/>
<name>A0A7I7JZX3_9MYCO</name>
<evidence type="ECO:0000259" key="4">
    <source>
        <dbReference type="Pfam" id="PF07804"/>
    </source>
</evidence>
<sequence>MMRFASSVGIEVPEVALVHREQVESLPATVWPHSEDYAFAVRRFDRPVGVDAVHIEDFAQVKSIYATQKYEGNFESIAGLAYRRHDRRALEEFVRRLTFFVLIGNGDAHFKNWSLIYYDRRIPTLSPAYDIVATEPYRPASDPEDLGLKFAGSRNFSTVRVRQFDRLGRKLGASAGLSDVAVETIDRVTELWPQFEDELVALPQVLSSVRAAIRARSASLLRAE</sequence>
<dbReference type="PANTHER" id="PTHR37419">
    <property type="entry name" value="SERINE/THREONINE-PROTEIN KINASE TOXIN HIPA"/>
    <property type="match status" value="1"/>
</dbReference>
<dbReference type="KEGG" id="mdu:MDUV_16410"/>
<keyword evidence="2" id="KW-0808">Transferase</keyword>
<dbReference type="Proteomes" id="UP000467006">
    <property type="component" value="Chromosome"/>
</dbReference>
<reference evidence="5 6" key="1">
    <citation type="journal article" date="2019" name="Emerg. Microbes Infect.">
        <title>Comprehensive subspecies identification of 175 nontuberculous mycobacteria species based on 7547 genomic profiles.</title>
        <authorList>
            <person name="Matsumoto Y."/>
            <person name="Kinjo T."/>
            <person name="Motooka D."/>
            <person name="Nabeya D."/>
            <person name="Jung N."/>
            <person name="Uechi K."/>
            <person name="Horii T."/>
            <person name="Iida T."/>
            <person name="Fujita J."/>
            <person name="Nakamura S."/>
        </authorList>
    </citation>
    <scope>NUCLEOTIDE SEQUENCE [LARGE SCALE GENOMIC DNA]</scope>
    <source>
        <strain evidence="5 6">JCM 6396</strain>
    </source>
</reference>
<dbReference type="InterPro" id="IPR052028">
    <property type="entry name" value="HipA_Ser/Thr_kinase"/>
</dbReference>
<comment type="similarity">
    <text evidence="1">Belongs to the HipA Ser/Thr kinase family.</text>
</comment>
<dbReference type="AlphaFoldDB" id="A0A7I7JZX3"/>